<comment type="caution">
    <text evidence="5">The sequence shown here is derived from an EMBL/GenBank/DDBJ whole genome shotgun (WGS) entry which is preliminary data.</text>
</comment>
<dbReference type="InterPro" id="IPR045851">
    <property type="entry name" value="AMP-bd_C_sf"/>
</dbReference>
<dbReference type="GO" id="GO:0005737">
    <property type="term" value="C:cytoplasm"/>
    <property type="evidence" value="ECO:0007669"/>
    <property type="project" value="TreeGrafter"/>
</dbReference>
<gene>
    <name evidence="5" type="ORF">DTL70_10440</name>
</gene>
<proteinExistence type="predicted"/>
<dbReference type="SUPFAM" id="SSF47336">
    <property type="entry name" value="ACP-like"/>
    <property type="match status" value="1"/>
</dbReference>
<dbReference type="PANTHER" id="PTHR45527:SF1">
    <property type="entry name" value="FATTY ACID SYNTHASE"/>
    <property type="match status" value="1"/>
</dbReference>
<dbReference type="InterPro" id="IPR009081">
    <property type="entry name" value="PP-bd_ACP"/>
</dbReference>
<dbReference type="InterPro" id="IPR020802">
    <property type="entry name" value="TesA-like"/>
</dbReference>
<dbReference type="InterPro" id="IPR036736">
    <property type="entry name" value="ACP-like_sf"/>
</dbReference>
<dbReference type="GO" id="GO:0016491">
    <property type="term" value="F:oxidoreductase activity"/>
    <property type="evidence" value="ECO:0007669"/>
    <property type="project" value="InterPro"/>
</dbReference>
<accession>A0A367F5E5</accession>
<dbReference type="Gene3D" id="3.40.50.980">
    <property type="match status" value="2"/>
</dbReference>
<dbReference type="SMART" id="SM00823">
    <property type="entry name" value="PKS_PP"/>
    <property type="match status" value="1"/>
</dbReference>
<dbReference type="Gene3D" id="3.30.300.30">
    <property type="match status" value="2"/>
</dbReference>
<dbReference type="GO" id="GO:0043041">
    <property type="term" value="P:amino acid activation for nonribosomal peptide biosynthetic process"/>
    <property type="evidence" value="ECO:0007669"/>
    <property type="project" value="TreeGrafter"/>
</dbReference>
<dbReference type="InterPro" id="IPR001031">
    <property type="entry name" value="Thioesterase"/>
</dbReference>
<dbReference type="GO" id="GO:0044550">
    <property type="term" value="P:secondary metabolite biosynthetic process"/>
    <property type="evidence" value="ECO:0007669"/>
    <property type="project" value="TreeGrafter"/>
</dbReference>
<dbReference type="InterPro" id="IPR006162">
    <property type="entry name" value="Ppantetheine_attach_site"/>
</dbReference>
<dbReference type="InterPro" id="IPR020806">
    <property type="entry name" value="PKS_PP-bd"/>
</dbReference>
<reference evidence="5 6" key="1">
    <citation type="submission" date="2018-06" db="EMBL/GenBank/DDBJ databases">
        <title>Streptomyces reniochalinae sp. nov. and Streptomyces diacarnus sp. nov. from marine sponges.</title>
        <authorList>
            <person name="Li L."/>
        </authorList>
    </citation>
    <scope>NUCLEOTIDE SEQUENCE [LARGE SCALE GENOMIC DNA]</scope>
    <source>
        <strain evidence="5 6">LHW51701</strain>
    </source>
</reference>
<dbReference type="InterPro" id="IPR020845">
    <property type="entry name" value="AMP-binding_CS"/>
</dbReference>
<dbReference type="CDD" id="cd05930">
    <property type="entry name" value="A_NRPS"/>
    <property type="match status" value="1"/>
</dbReference>
<dbReference type="PROSITE" id="PS50075">
    <property type="entry name" value="CARRIER"/>
    <property type="match status" value="1"/>
</dbReference>
<dbReference type="Gene3D" id="2.30.38.10">
    <property type="entry name" value="Luciferase, Domain 3"/>
    <property type="match status" value="1"/>
</dbReference>
<dbReference type="Pfam" id="PF00550">
    <property type="entry name" value="PP-binding"/>
    <property type="match status" value="1"/>
</dbReference>
<keyword evidence="3" id="KW-0597">Phosphoprotein</keyword>
<dbReference type="Pfam" id="PF00975">
    <property type="entry name" value="Thioesterase"/>
    <property type="match status" value="1"/>
</dbReference>
<name>A0A367F5E5_9ACTN</name>
<evidence type="ECO:0000256" key="2">
    <source>
        <dbReference type="ARBA" id="ARBA00022450"/>
    </source>
</evidence>
<dbReference type="SUPFAM" id="SSF56801">
    <property type="entry name" value="Acetyl-CoA synthetase-like"/>
    <property type="match status" value="1"/>
</dbReference>
<sequence length="1321" mass="143347">MMKRQDAAETCLPELLRAQALARPGDIAVVHEGESLTFRELADQADDVARYLHHLGVGPDACVGLFVEPSLDLISGAWGILRAAGAYLPLSPDYPAERVRLIAQDARVRVVLTQDFLRDRLATFLTADTVVITLDDVVEFIKGRSGADAAALPSGPRPADLAYVIHTSGSTGRPKGVAIEHRSLAHQMRWLADTFALDRRATVLHKTPISFDAAQWEILACAGGSQVVVGSGGVHRDPVRLVEAVTRHAVTTLQCVPTLLQALLDTGELSRCTSLTHLFSGGEALSRVLARKLSVALPGAALVNLYGPTECTINTSAHTVDPATLDLDTATPDGGPEAVAIGTPVTGLRYHILDAEGRPVAPGETGELHISGVQLARGYLHRPELTADRFRPSPAARPGAADGARGHERLYRTGDLAYWNPDGTVQFAGRADNQVKLRGFRIELDEIRLAIEAHDWVRNAAVLPRTDPLTGAQHLVACVELSPREAALMDQGEFGEHHASKSSKLQVKAQLSNPGVRDAAELAGRPTVPLPGTTAGREQRQRAFARKTYRFYEGGPLEPADVVAAIGRRARGRGSRRPEELTLLELGDILGNFGQHLSPQRLLPKYAYASPGSLYATQLYLELSGVFGLAAGHYYYHPVHRELVLVHRSEEADRPLVRAHFIGRRAAIEPVYKKNIGEVLGIEAGHMAGLFDEVLPAHGLALGEAEYDGDLPRLLGCDDEDHHLGSFELVPWTKAHARTPARRSLDLYVQFHPGSEAGLPSGQYVYRTGRLHLISDELVLKRHVVAINQAVYDRSAFGVTLVSRAAEQGRERWSYLDLGRELQRLMMNAGHLGFMPAGYSARSGDDLPAARRMTRILRQAGRPTGASYFSVGGTISEEQLRHEGMHEDQVHMKGPEELIRDDLVSSLPEYMLPSRILVVPELPHSPNGKLDTRALEGHVEEVSARTRPLVEPRNRTEARLCGLWKAALKRDFVSVHDDFFQLGGDSLIAVALVRQINEAFGCNMPLQVLFEATTVAKLAEAVGAGAAVVASRITPLRFEGSGPPVFCWPGLGGVTMNLRLLAARAPGDRPVYGIQSQGVNEGESPLPSIEEMAAADVAALRHVQPEGPYTLWGYSFGARVAFETAWQLEQSGERVEQLFLLAPGSPRVADALRTAPGAAGTGTGQAAQGTGVADFADPVFTTLLFSVFAGTIRSPALEERLHRPTDAESFARFIGRRFPQLDPGLIRRVVAVVCRTYPFTHHHVAPDARRVSAPVTVFRARDDAPSFLERASGHTAAPPAIVQLETDHYGALRDPGVGELVRALRRATPRPTPRRATPLEY</sequence>
<dbReference type="PROSITE" id="PS00012">
    <property type="entry name" value="PHOSPHOPANTETHEINE"/>
    <property type="match status" value="1"/>
</dbReference>
<dbReference type="NCBIfam" id="TIGR01733">
    <property type="entry name" value="AA-adenyl-dom"/>
    <property type="match status" value="1"/>
</dbReference>
<evidence type="ECO:0000259" key="4">
    <source>
        <dbReference type="PROSITE" id="PS50075"/>
    </source>
</evidence>
<dbReference type="FunFam" id="1.10.1200.10:FF:000005">
    <property type="entry name" value="Nonribosomal peptide synthetase 1"/>
    <property type="match status" value="1"/>
</dbReference>
<organism evidence="5 6">
    <name type="scientific">Streptomyces diacarni</name>
    <dbReference type="NCBI Taxonomy" id="2800381"/>
    <lineage>
        <taxon>Bacteria</taxon>
        <taxon>Bacillati</taxon>
        <taxon>Actinomycetota</taxon>
        <taxon>Actinomycetes</taxon>
        <taxon>Kitasatosporales</taxon>
        <taxon>Streptomycetaceae</taxon>
        <taxon>Streptomyces</taxon>
    </lineage>
</organism>
<dbReference type="InterPro" id="IPR010071">
    <property type="entry name" value="AA_adenyl_dom"/>
</dbReference>
<evidence type="ECO:0000256" key="1">
    <source>
        <dbReference type="ARBA" id="ARBA00001957"/>
    </source>
</evidence>
<dbReference type="Gene3D" id="1.10.1200.10">
    <property type="entry name" value="ACP-like"/>
    <property type="match status" value="1"/>
</dbReference>
<dbReference type="FunFam" id="3.40.50.980:FF:000001">
    <property type="entry name" value="Non-ribosomal peptide synthetase"/>
    <property type="match status" value="1"/>
</dbReference>
<dbReference type="SMART" id="SM00824">
    <property type="entry name" value="PKS_TE"/>
    <property type="match status" value="1"/>
</dbReference>
<dbReference type="Gene3D" id="3.40.50.1820">
    <property type="entry name" value="alpha/beta hydrolase"/>
    <property type="match status" value="1"/>
</dbReference>
<keyword evidence="2" id="KW-0596">Phosphopantetheine</keyword>
<dbReference type="GO" id="GO:0017000">
    <property type="term" value="P:antibiotic biosynthetic process"/>
    <property type="evidence" value="ECO:0007669"/>
    <property type="project" value="UniProtKB-ARBA"/>
</dbReference>
<protein>
    <submittedName>
        <fullName evidence="5">Amino acid adenylation domain-containing protein</fullName>
    </submittedName>
</protein>
<dbReference type="Proteomes" id="UP000252914">
    <property type="component" value="Unassembled WGS sequence"/>
</dbReference>
<dbReference type="InterPro" id="IPR000415">
    <property type="entry name" value="Nitroreductase-like"/>
</dbReference>
<evidence type="ECO:0000256" key="3">
    <source>
        <dbReference type="ARBA" id="ARBA00022553"/>
    </source>
</evidence>
<evidence type="ECO:0000313" key="5">
    <source>
        <dbReference type="EMBL" id="RCG24750.1"/>
    </source>
</evidence>
<dbReference type="SUPFAM" id="SSF53474">
    <property type="entry name" value="alpha/beta-Hydrolases"/>
    <property type="match status" value="1"/>
</dbReference>
<dbReference type="PROSITE" id="PS00455">
    <property type="entry name" value="AMP_BINDING"/>
    <property type="match status" value="1"/>
</dbReference>
<dbReference type="PANTHER" id="PTHR45527">
    <property type="entry name" value="NONRIBOSOMAL PEPTIDE SYNTHETASE"/>
    <property type="match status" value="1"/>
</dbReference>
<dbReference type="InterPro" id="IPR029058">
    <property type="entry name" value="AB_hydrolase_fold"/>
</dbReference>
<dbReference type="EMBL" id="QOIN01000039">
    <property type="protein sequence ID" value="RCG24750.1"/>
    <property type="molecule type" value="Genomic_DNA"/>
</dbReference>
<comment type="cofactor">
    <cofactor evidence="1">
        <name>pantetheine 4'-phosphate</name>
        <dbReference type="ChEBI" id="CHEBI:47942"/>
    </cofactor>
</comment>
<feature type="domain" description="Carrier" evidence="4">
    <location>
        <begin position="951"/>
        <end position="1026"/>
    </location>
</feature>
<dbReference type="Gene3D" id="3.40.109.10">
    <property type="entry name" value="NADH Oxidase"/>
    <property type="match status" value="1"/>
</dbReference>
<dbReference type="InterPro" id="IPR000873">
    <property type="entry name" value="AMP-dep_synth/lig_dom"/>
</dbReference>
<keyword evidence="6" id="KW-1185">Reference proteome</keyword>
<dbReference type="Pfam" id="PF00501">
    <property type="entry name" value="AMP-binding"/>
    <property type="match status" value="1"/>
</dbReference>
<evidence type="ECO:0000313" key="6">
    <source>
        <dbReference type="Proteomes" id="UP000252914"/>
    </source>
</evidence>
<dbReference type="GO" id="GO:0031177">
    <property type="term" value="F:phosphopantetheine binding"/>
    <property type="evidence" value="ECO:0007669"/>
    <property type="project" value="InterPro"/>
</dbReference>